<name>A0A7M2T8X7_STRCW</name>
<dbReference type="RefSeq" id="WP_194074041.1">
    <property type="nucleotide sequence ID" value="NZ_CP063374.1"/>
</dbReference>
<dbReference type="AlphaFoldDB" id="A0A7M2T8X7"/>
<accession>A0A7M2T8X7</accession>
<reference evidence="1 2" key="1">
    <citation type="submission" date="2020-10" db="EMBL/GenBank/DDBJ databases">
        <title>Streptomyces chromofuscus complate genome analysis.</title>
        <authorList>
            <person name="Anwar N."/>
        </authorList>
    </citation>
    <scope>NUCLEOTIDE SEQUENCE [LARGE SCALE GENOMIC DNA]</scope>
    <source>
        <strain evidence="1 2">DSM 40273</strain>
    </source>
</reference>
<evidence type="ECO:0000313" key="2">
    <source>
        <dbReference type="Proteomes" id="UP000594008"/>
    </source>
</evidence>
<sequence>MRRRTRMSPSPLPQRDGVDPVRVRLPFDGAWATVREYPVRRLTGVVPTPSTRCTRLG</sequence>
<keyword evidence="2" id="KW-1185">Reference proteome</keyword>
<protein>
    <submittedName>
        <fullName evidence="1">Uncharacterized protein</fullName>
    </submittedName>
</protein>
<dbReference type="Proteomes" id="UP000594008">
    <property type="component" value="Chromosome"/>
</dbReference>
<proteinExistence type="predicted"/>
<evidence type="ECO:0000313" key="1">
    <source>
        <dbReference type="EMBL" id="QOV44579.1"/>
    </source>
</evidence>
<organism evidence="1 2">
    <name type="scientific">Streptomyces chromofuscus</name>
    <dbReference type="NCBI Taxonomy" id="42881"/>
    <lineage>
        <taxon>Bacteria</taxon>
        <taxon>Bacillati</taxon>
        <taxon>Actinomycetota</taxon>
        <taxon>Actinomycetes</taxon>
        <taxon>Kitasatosporales</taxon>
        <taxon>Streptomycetaceae</taxon>
        <taxon>Streptomyces</taxon>
    </lineage>
</organism>
<dbReference type="EMBL" id="CP063374">
    <property type="protein sequence ID" value="QOV44579.1"/>
    <property type="molecule type" value="Genomic_DNA"/>
</dbReference>
<dbReference type="KEGG" id="schf:IPT68_00570"/>
<gene>
    <name evidence="1" type="ORF">IPT68_00570</name>
</gene>